<dbReference type="Gene3D" id="3.40.50.720">
    <property type="entry name" value="NAD(P)-binding Rossmann-like Domain"/>
    <property type="match status" value="1"/>
</dbReference>
<keyword evidence="2" id="KW-0560">Oxidoreductase</keyword>
<dbReference type="OrthoDB" id="1274115at2759"/>
<dbReference type="PANTHER" id="PTHR43976:SF16">
    <property type="entry name" value="SHORT-CHAIN DEHYDROGENASE_REDUCTASE FAMILY PROTEIN"/>
    <property type="match status" value="1"/>
</dbReference>
<dbReference type="EMBL" id="LFMY01000010">
    <property type="protein sequence ID" value="OKL58234.1"/>
    <property type="molecule type" value="Genomic_DNA"/>
</dbReference>
<keyword evidence="5" id="KW-1185">Reference proteome</keyword>
<dbReference type="PRINTS" id="PR00080">
    <property type="entry name" value="SDRFAMILY"/>
</dbReference>
<dbReference type="Pfam" id="PF00106">
    <property type="entry name" value="adh_short"/>
    <property type="match status" value="1"/>
</dbReference>
<comment type="similarity">
    <text evidence="1 3">Belongs to the short-chain dehydrogenases/reductases (SDR) family.</text>
</comment>
<dbReference type="InterPro" id="IPR002347">
    <property type="entry name" value="SDR_fam"/>
</dbReference>
<dbReference type="AlphaFoldDB" id="A0A225AIZ5"/>
<dbReference type="PANTHER" id="PTHR43976">
    <property type="entry name" value="SHORT CHAIN DEHYDROGENASE"/>
    <property type="match status" value="1"/>
</dbReference>
<dbReference type="InterPro" id="IPR051911">
    <property type="entry name" value="SDR_oxidoreductase"/>
</dbReference>
<dbReference type="Proteomes" id="UP000214365">
    <property type="component" value="Unassembled WGS sequence"/>
</dbReference>
<evidence type="ECO:0000256" key="2">
    <source>
        <dbReference type="ARBA" id="ARBA00023002"/>
    </source>
</evidence>
<dbReference type="GeneID" id="31006145"/>
<organism evidence="4 5">
    <name type="scientific">Talaromyces atroroseus</name>
    <dbReference type="NCBI Taxonomy" id="1441469"/>
    <lineage>
        <taxon>Eukaryota</taxon>
        <taxon>Fungi</taxon>
        <taxon>Dikarya</taxon>
        <taxon>Ascomycota</taxon>
        <taxon>Pezizomycotina</taxon>
        <taxon>Eurotiomycetes</taxon>
        <taxon>Eurotiomycetidae</taxon>
        <taxon>Eurotiales</taxon>
        <taxon>Trichocomaceae</taxon>
        <taxon>Talaromyces</taxon>
        <taxon>Talaromyces sect. Trachyspermi</taxon>
    </lineage>
</organism>
<sequence>MPTPPIPFDSSTVWLITGSSSGLGKSIAQTAYNAGHQVVATARNTRTLSYLPDDSRVLKLGLDVTSRKSIVSAIQSSVDRFGHLDVVVNNAGYTHMGDTEVISEADSRLLLETLFWGPVSIMQEAVRVFRDINPGRRGGTIVNVSSMGGSMTVPGNSFYHAGKFALEGFAKSMSQEMEPEWNIRFLIIAPGSIRTNFINALKVEPRHPAYDNPSNPTTQILNHVKNAATRGIISEPDICAKLLFDTVVGRYDRPFPKRILMGSDAYHAVKHEIDTTLHEIESWKIECESCSPNRDTDVAQT</sequence>
<dbReference type="GO" id="GO:0016491">
    <property type="term" value="F:oxidoreductase activity"/>
    <property type="evidence" value="ECO:0007669"/>
    <property type="project" value="UniProtKB-KW"/>
</dbReference>
<evidence type="ECO:0000256" key="1">
    <source>
        <dbReference type="ARBA" id="ARBA00006484"/>
    </source>
</evidence>
<dbReference type="SUPFAM" id="SSF51735">
    <property type="entry name" value="NAD(P)-binding Rossmann-fold domains"/>
    <property type="match status" value="1"/>
</dbReference>
<accession>A0A225AIZ5</accession>
<protein>
    <recommendedName>
        <fullName evidence="6">Oxidoreductase</fullName>
    </recommendedName>
</protein>
<evidence type="ECO:0000313" key="4">
    <source>
        <dbReference type="EMBL" id="OKL58234.1"/>
    </source>
</evidence>
<evidence type="ECO:0008006" key="6">
    <source>
        <dbReference type="Google" id="ProtNLM"/>
    </source>
</evidence>
<evidence type="ECO:0000256" key="3">
    <source>
        <dbReference type="RuleBase" id="RU000363"/>
    </source>
</evidence>
<dbReference type="PRINTS" id="PR00081">
    <property type="entry name" value="GDHRDH"/>
</dbReference>
<reference evidence="4 5" key="1">
    <citation type="submission" date="2015-06" db="EMBL/GenBank/DDBJ databases">
        <title>Talaromyces atroroseus IBT 11181 draft genome.</title>
        <authorList>
            <person name="Rasmussen K.B."/>
            <person name="Rasmussen S."/>
            <person name="Petersen B."/>
            <person name="Sicheritz-Ponten T."/>
            <person name="Mortensen U.H."/>
            <person name="Thrane U."/>
        </authorList>
    </citation>
    <scope>NUCLEOTIDE SEQUENCE [LARGE SCALE GENOMIC DNA]</scope>
    <source>
        <strain evidence="4 5">IBT 11181</strain>
    </source>
</reference>
<name>A0A225AIZ5_TALAT</name>
<gene>
    <name evidence="4" type="ORF">UA08_06390</name>
</gene>
<dbReference type="RefSeq" id="XP_020118355.1">
    <property type="nucleotide sequence ID" value="XM_020269239.1"/>
</dbReference>
<dbReference type="STRING" id="1441469.A0A225AIZ5"/>
<proteinExistence type="inferred from homology"/>
<evidence type="ECO:0000313" key="5">
    <source>
        <dbReference type="Proteomes" id="UP000214365"/>
    </source>
</evidence>
<comment type="caution">
    <text evidence="4">The sequence shown here is derived from an EMBL/GenBank/DDBJ whole genome shotgun (WGS) entry which is preliminary data.</text>
</comment>
<dbReference type="InterPro" id="IPR036291">
    <property type="entry name" value="NAD(P)-bd_dom_sf"/>
</dbReference>